<feature type="compositionally biased region" description="Acidic residues" evidence="6">
    <location>
        <begin position="98"/>
        <end position="108"/>
    </location>
</feature>
<dbReference type="Proteomes" id="UP000094065">
    <property type="component" value="Unassembled WGS sequence"/>
</dbReference>
<evidence type="ECO:0000256" key="4">
    <source>
        <dbReference type="ARBA" id="ARBA00023163"/>
    </source>
</evidence>
<evidence type="ECO:0000256" key="6">
    <source>
        <dbReference type="SAM" id="MobiDB-lite"/>
    </source>
</evidence>
<dbReference type="RefSeq" id="XP_018994299.1">
    <property type="nucleotide sequence ID" value="XM_019137273.1"/>
</dbReference>
<dbReference type="GO" id="GO:0010468">
    <property type="term" value="P:regulation of gene expression"/>
    <property type="evidence" value="ECO:0007669"/>
    <property type="project" value="UniProtKB-ARBA"/>
</dbReference>
<dbReference type="EMBL" id="AWGJ01000005">
    <property type="protein sequence ID" value="ODN79452.1"/>
    <property type="molecule type" value="Genomic_DNA"/>
</dbReference>
<dbReference type="STRING" id="1295533.A0A1E3HT10"/>
<feature type="compositionally biased region" description="Basic residues" evidence="6">
    <location>
        <begin position="207"/>
        <end position="216"/>
    </location>
</feature>
<feature type="compositionally biased region" description="Basic and acidic residues" evidence="6">
    <location>
        <begin position="78"/>
        <end position="97"/>
    </location>
</feature>
<proteinExistence type="predicted"/>
<comment type="caution">
    <text evidence="7">The sequence shown here is derived from an EMBL/GenBank/DDBJ whole genome shotgun (WGS) entry which is preliminary data.</text>
</comment>
<dbReference type="Pfam" id="PF08598">
    <property type="entry name" value="Sds3"/>
    <property type="match status" value="1"/>
</dbReference>
<feature type="compositionally biased region" description="Acidic residues" evidence="6">
    <location>
        <begin position="124"/>
        <end position="159"/>
    </location>
</feature>
<accession>A0A1E3HT10</accession>
<feature type="region of interest" description="Disordered" evidence="6">
    <location>
        <begin position="398"/>
        <end position="608"/>
    </location>
</feature>
<feature type="compositionally biased region" description="Low complexity" evidence="6">
    <location>
        <begin position="561"/>
        <end position="576"/>
    </location>
</feature>
<feature type="region of interest" description="Disordered" evidence="6">
    <location>
        <begin position="33"/>
        <end position="171"/>
    </location>
</feature>
<feature type="compositionally biased region" description="Pro residues" evidence="6">
    <location>
        <begin position="454"/>
        <end position="463"/>
    </location>
</feature>
<reference evidence="7 8" key="1">
    <citation type="submission" date="2016-06" db="EMBL/GenBank/DDBJ databases">
        <title>Evolution of pathogenesis and genome organization in the Tremellales.</title>
        <authorList>
            <person name="Cuomo C."/>
            <person name="Litvintseva A."/>
            <person name="Heitman J."/>
            <person name="Chen Y."/>
            <person name="Sun S."/>
            <person name="Springer D."/>
            <person name="Dromer F."/>
            <person name="Young S."/>
            <person name="Zeng Q."/>
            <person name="Chapman S."/>
            <person name="Gujja S."/>
            <person name="Saif S."/>
            <person name="Birren B."/>
        </authorList>
    </citation>
    <scope>NUCLEOTIDE SEQUENCE [LARGE SCALE GENOMIC DNA]</scope>
    <source>
        <strain evidence="7 8">CBS 6039</strain>
    </source>
</reference>
<dbReference type="GO" id="GO:0005654">
    <property type="term" value="C:nucleoplasm"/>
    <property type="evidence" value="ECO:0007669"/>
    <property type="project" value="UniProtKB-ARBA"/>
</dbReference>
<keyword evidence="3" id="KW-0805">Transcription regulation</keyword>
<feature type="compositionally biased region" description="Basic and acidic residues" evidence="6">
    <location>
        <begin position="186"/>
        <end position="199"/>
    </location>
</feature>
<dbReference type="InterPro" id="IPR013907">
    <property type="entry name" value="Sds3"/>
</dbReference>
<organism evidence="7 8">
    <name type="scientific">Cryptococcus amylolentus CBS 6039</name>
    <dbReference type="NCBI Taxonomy" id="1295533"/>
    <lineage>
        <taxon>Eukaryota</taxon>
        <taxon>Fungi</taxon>
        <taxon>Dikarya</taxon>
        <taxon>Basidiomycota</taxon>
        <taxon>Agaricomycotina</taxon>
        <taxon>Tremellomycetes</taxon>
        <taxon>Tremellales</taxon>
        <taxon>Cryptococcaceae</taxon>
        <taxon>Cryptococcus</taxon>
    </lineage>
</organism>
<keyword evidence="4" id="KW-0804">Transcription</keyword>
<evidence type="ECO:0000256" key="1">
    <source>
        <dbReference type="ARBA" id="ARBA00004123"/>
    </source>
</evidence>
<evidence type="ECO:0000256" key="5">
    <source>
        <dbReference type="ARBA" id="ARBA00023242"/>
    </source>
</evidence>
<feature type="compositionally biased region" description="Pro residues" evidence="6">
    <location>
        <begin position="592"/>
        <end position="608"/>
    </location>
</feature>
<evidence type="ECO:0000256" key="2">
    <source>
        <dbReference type="ARBA" id="ARBA00022491"/>
    </source>
</evidence>
<sequence>MDDQPYANGDYVPNDTEIHVDAHTHPAVALTYDLDAKPGPTDMIVDDETLHNPHQYANGLKNDDIPIDPALQSESEDEKNKRDEKEERDERDNREGRDEWEDREEGSEDVPGAVIGRKRKAEDDLGDGEDEKEEHEQEQEDGIVEGDENNDEIEDEDGVADANDAKEEPVRDLVLGVEAVEEKYDKAESEMAADDEYKGSRGQAPKRAPRKKRKWLRKGEVDPDDPIAVARQQAKHRLIDEALVNLDQQEKELLNGSHPQLLLLWQEVARRKDAQLDWVVAREEAAVREVTKMRDHWRDSAITNFHVEMEKIQDDMTHANRFMIARLAGERVALRRNPDALPNLRAGRGGGGWALANKHLLSKDEQPLVSFEADGQTRQRRSVPKDITVLSHADARSDLVKMGVQTRSSAHRSPSPSRRHTSEYPVHHGRSAPAKRPPPQAQTAPWPQHRDRYQPPPPPPILPPQTHNGGMWDRPSSMYHHTLPPPPQPSSYNARAAHDYEAGLRRDRDRERERERERERDRERDRERERERERLPPPGAIPYQPPPRTAEPTGRYHFWQPPAAGGPAGSSSGAPKAVPPPMGYYSAYPRTTAPPPPPGMGLPPPTRL</sequence>
<keyword evidence="5" id="KW-0539">Nucleus</keyword>
<feature type="compositionally biased region" description="Pro residues" evidence="6">
    <location>
        <begin position="536"/>
        <end position="549"/>
    </location>
</feature>
<gene>
    <name evidence="7" type="ORF">L202_03430</name>
</gene>
<dbReference type="AlphaFoldDB" id="A0A1E3HT10"/>
<evidence type="ECO:0000256" key="3">
    <source>
        <dbReference type="ARBA" id="ARBA00023015"/>
    </source>
</evidence>
<dbReference type="OrthoDB" id="20886at2759"/>
<feature type="region of interest" description="Disordered" evidence="6">
    <location>
        <begin position="186"/>
        <end position="219"/>
    </location>
</feature>
<evidence type="ECO:0000313" key="8">
    <source>
        <dbReference type="Proteomes" id="UP000094065"/>
    </source>
</evidence>
<name>A0A1E3HT10_9TREE</name>
<keyword evidence="8" id="KW-1185">Reference proteome</keyword>
<keyword evidence="2" id="KW-0678">Repressor</keyword>
<evidence type="ECO:0000313" key="7">
    <source>
        <dbReference type="EMBL" id="ODN79452.1"/>
    </source>
</evidence>
<comment type="subcellular location">
    <subcellularLocation>
        <location evidence="1">Nucleus</location>
    </subcellularLocation>
</comment>
<protein>
    <submittedName>
        <fullName evidence="7">Uncharacterized protein</fullName>
    </submittedName>
</protein>
<feature type="compositionally biased region" description="Low complexity" evidence="6">
    <location>
        <begin position="406"/>
        <end position="416"/>
    </location>
</feature>
<feature type="compositionally biased region" description="Basic and acidic residues" evidence="6">
    <location>
        <begin position="496"/>
        <end position="535"/>
    </location>
</feature>
<dbReference type="GeneID" id="30154739"/>